<dbReference type="EMBL" id="GG678123">
    <property type="protein sequence ID" value="EER09680.1"/>
    <property type="molecule type" value="Genomic_DNA"/>
</dbReference>
<accession>C5L0M8</accession>
<sequence>MVNPFMDIMPGLVSLIDQKPTCTEMATYIDQNPPADYKPNTLWLDQFFNDRRFFMDRLLKYAPKDWLKSFTEE</sequence>
<name>C5L0M8_PERM5</name>
<dbReference type="Proteomes" id="UP000007800">
    <property type="component" value="Unassembled WGS sequence"/>
</dbReference>
<dbReference type="OrthoDB" id="10551292at2759"/>
<dbReference type="RefSeq" id="XP_002777885.1">
    <property type="nucleotide sequence ID" value="XM_002777839.1"/>
</dbReference>
<evidence type="ECO:0000313" key="1">
    <source>
        <dbReference type="EMBL" id="EER09680.1"/>
    </source>
</evidence>
<gene>
    <name evidence="1" type="ORF">Pmar_PMAR022117</name>
</gene>
<keyword evidence="2" id="KW-1185">Reference proteome</keyword>
<reference evidence="1 2" key="1">
    <citation type="submission" date="2008-07" db="EMBL/GenBank/DDBJ databases">
        <authorList>
            <person name="El-Sayed N."/>
            <person name="Caler E."/>
            <person name="Inman J."/>
            <person name="Amedeo P."/>
            <person name="Hass B."/>
            <person name="Wortman J."/>
        </authorList>
    </citation>
    <scope>NUCLEOTIDE SEQUENCE [LARGE SCALE GENOMIC DNA]</scope>
    <source>
        <strain evidence="2">ATCC 50983 / TXsc</strain>
    </source>
</reference>
<proteinExistence type="predicted"/>
<dbReference type="GeneID" id="9087061"/>
<organism evidence="2">
    <name type="scientific">Perkinsus marinus (strain ATCC 50983 / TXsc)</name>
    <dbReference type="NCBI Taxonomy" id="423536"/>
    <lineage>
        <taxon>Eukaryota</taxon>
        <taxon>Sar</taxon>
        <taxon>Alveolata</taxon>
        <taxon>Perkinsozoa</taxon>
        <taxon>Perkinsea</taxon>
        <taxon>Perkinsida</taxon>
        <taxon>Perkinsidae</taxon>
        <taxon>Perkinsus</taxon>
    </lineage>
</organism>
<dbReference type="AlphaFoldDB" id="C5L0M8"/>
<evidence type="ECO:0000313" key="2">
    <source>
        <dbReference type="Proteomes" id="UP000007800"/>
    </source>
</evidence>
<dbReference type="InParanoid" id="C5L0M8"/>
<protein>
    <submittedName>
        <fullName evidence="1">Uncharacterized protein</fullName>
    </submittedName>
</protein>